<dbReference type="CDD" id="cd07377">
    <property type="entry name" value="WHTH_GntR"/>
    <property type="match status" value="1"/>
</dbReference>
<dbReference type="PANTHER" id="PTHR38445:SF9">
    <property type="entry name" value="HTH-TYPE TRANSCRIPTIONAL REPRESSOR YTRA"/>
    <property type="match status" value="1"/>
</dbReference>
<feature type="domain" description="HTH gntR-type" evidence="4">
    <location>
        <begin position="11"/>
        <end position="79"/>
    </location>
</feature>
<dbReference type="InterPro" id="IPR036390">
    <property type="entry name" value="WH_DNA-bd_sf"/>
</dbReference>
<proteinExistence type="predicted"/>
<dbReference type="PANTHER" id="PTHR38445">
    <property type="entry name" value="HTH-TYPE TRANSCRIPTIONAL REPRESSOR YTRA"/>
    <property type="match status" value="1"/>
</dbReference>
<evidence type="ECO:0000259" key="4">
    <source>
        <dbReference type="PROSITE" id="PS50949"/>
    </source>
</evidence>
<dbReference type="Gene3D" id="1.10.10.10">
    <property type="entry name" value="Winged helix-like DNA-binding domain superfamily/Winged helix DNA-binding domain"/>
    <property type="match status" value="1"/>
</dbReference>
<dbReference type="InterPro" id="IPR036388">
    <property type="entry name" value="WH-like_DNA-bd_sf"/>
</dbReference>
<dbReference type="PROSITE" id="PS50949">
    <property type="entry name" value="HTH_GNTR"/>
    <property type="match status" value="1"/>
</dbReference>
<dbReference type="Proteomes" id="UP001224359">
    <property type="component" value="Unassembled WGS sequence"/>
</dbReference>
<dbReference type="Pfam" id="PF00392">
    <property type="entry name" value="GntR"/>
    <property type="match status" value="1"/>
</dbReference>
<dbReference type="InterPro" id="IPR000524">
    <property type="entry name" value="Tscrpt_reg_HTH_GntR"/>
</dbReference>
<keyword evidence="2" id="KW-0238">DNA-binding</keyword>
<keyword evidence="6" id="KW-1185">Reference proteome</keyword>
<evidence type="ECO:0000313" key="6">
    <source>
        <dbReference type="Proteomes" id="UP001224359"/>
    </source>
</evidence>
<gene>
    <name evidence="5" type="ORF">J2S77_001663</name>
</gene>
<keyword evidence="3" id="KW-0804">Transcription</keyword>
<dbReference type="SUPFAM" id="SSF46785">
    <property type="entry name" value="Winged helix' DNA-binding domain"/>
    <property type="match status" value="1"/>
</dbReference>
<reference evidence="5 6" key="1">
    <citation type="submission" date="2023-07" db="EMBL/GenBank/DDBJ databases">
        <title>Genomic Encyclopedia of Type Strains, Phase IV (KMG-IV): sequencing the most valuable type-strain genomes for metagenomic binning, comparative biology and taxonomic classification.</title>
        <authorList>
            <person name="Goeker M."/>
        </authorList>
    </citation>
    <scope>NUCLEOTIDE SEQUENCE [LARGE SCALE GENOMIC DNA]</scope>
    <source>
        <strain evidence="5 6">DSM 16460</strain>
    </source>
</reference>
<comment type="caution">
    <text evidence="5">The sequence shown here is derived from an EMBL/GenBank/DDBJ whole genome shotgun (WGS) entry which is preliminary data.</text>
</comment>
<protein>
    <submittedName>
        <fullName evidence="5">GntR family transcriptional regulator</fullName>
    </submittedName>
</protein>
<keyword evidence="1" id="KW-0805">Transcription regulation</keyword>
<evidence type="ECO:0000313" key="5">
    <source>
        <dbReference type="EMBL" id="MDQ0159679.1"/>
    </source>
</evidence>
<name>A0ABT9VFK5_9BACI</name>
<dbReference type="EMBL" id="JAUSTQ010000005">
    <property type="protein sequence ID" value="MDQ0159679.1"/>
    <property type="molecule type" value="Genomic_DNA"/>
</dbReference>
<evidence type="ECO:0000256" key="2">
    <source>
        <dbReference type="ARBA" id="ARBA00023125"/>
    </source>
</evidence>
<evidence type="ECO:0000256" key="1">
    <source>
        <dbReference type="ARBA" id="ARBA00023015"/>
    </source>
</evidence>
<organism evidence="5 6">
    <name type="scientific">Alkalibacillus salilacus</name>
    <dbReference type="NCBI Taxonomy" id="284582"/>
    <lineage>
        <taxon>Bacteria</taxon>
        <taxon>Bacillati</taxon>
        <taxon>Bacillota</taxon>
        <taxon>Bacilli</taxon>
        <taxon>Bacillales</taxon>
        <taxon>Bacillaceae</taxon>
        <taxon>Alkalibacillus</taxon>
    </lineage>
</organism>
<sequence length="130" mass="14917">MHIILNPTSNQPIYEQIIYEVKRRVLQGVVVAGDQVPSVREMSSQLTVNPNTVSKAYKELEREGIFVTYRGKGTFIAEDVLELVKEKEVGHLKEQAEALFVKAMQAGMTKEELKQWIEEFFKEEGRESDD</sequence>
<dbReference type="RefSeq" id="WP_306976339.1">
    <property type="nucleotide sequence ID" value="NZ_JAUSTQ010000005.1"/>
</dbReference>
<accession>A0ABT9VFK5</accession>
<dbReference type="SMART" id="SM00345">
    <property type="entry name" value="HTH_GNTR"/>
    <property type="match status" value="1"/>
</dbReference>
<evidence type="ECO:0000256" key="3">
    <source>
        <dbReference type="ARBA" id="ARBA00023163"/>
    </source>
</evidence>